<evidence type="ECO:0000313" key="1">
    <source>
        <dbReference type="EMBL" id="GME70438.1"/>
    </source>
</evidence>
<keyword evidence="2" id="KW-1185">Reference proteome</keyword>
<dbReference type="Proteomes" id="UP001165064">
    <property type="component" value="Unassembled WGS sequence"/>
</dbReference>
<protein>
    <submittedName>
        <fullName evidence="1">Unnamed protein product</fullName>
    </submittedName>
</protein>
<sequence length="472" mass="54802">MPKRTSNTFSLVRGRIRTSYNKHNFFNFYKKSKPNFRNMTLYQQKFASKQETRAYHGEHITEGRWQTIFEPKLKGVAQLDASLKGSVQHTPMVLQTFAALEKRLDFALFRAMFASSVRQARRLILSKHVTVNGVPIVHPGYTLKPGDMFSVTPEKVLEALGAKKPSLKEAYKVDKTQVIEWQKFVRSAKENPRDAWEKQKSKHSKLQTLYRNRYTPELNLDREAGSVNSKKLNLDKMKAAQKAVSRKSVLKDIVNTVKKTGDAEVTTKTFEKQFGDKLAPKALQVYELFSKDDKVFKLNGEEFEAEISKIVPTFKDGEAEGEVYSETKYKKMRQILSEINTQYLEKIRQDFAEKPVSEDEIINDWAKKLHKHKKLPEFSEVQEKGQYYVNLPWQKGMYGLKDPSKPYFTPWRLKPFVAPLAVLPKYMEISFKTCHAVFLRDPVARPGESEVITPFDESVFERAFMYYQKRGM</sequence>
<evidence type="ECO:0000313" key="2">
    <source>
        <dbReference type="Proteomes" id="UP001165064"/>
    </source>
</evidence>
<dbReference type="EMBL" id="BSXS01000037">
    <property type="protein sequence ID" value="GME70438.1"/>
    <property type="molecule type" value="Genomic_DNA"/>
</dbReference>
<proteinExistence type="predicted"/>
<organism evidence="1 2">
    <name type="scientific">Ambrosiozyma monospora</name>
    <name type="common">Yeast</name>
    <name type="synonym">Endomycopsis monosporus</name>
    <dbReference type="NCBI Taxonomy" id="43982"/>
    <lineage>
        <taxon>Eukaryota</taxon>
        <taxon>Fungi</taxon>
        <taxon>Dikarya</taxon>
        <taxon>Ascomycota</taxon>
        <taxon>Saccharomycotina</taxon>
        <taxon>Pichiomycetes</taxon>
        <taxon>Pichiales</taxon>
        <taxon>Pichiaceae</taxon>
        <taxon>Ambrosiozyma</taxon>
    </lineage>
</organism>
<reference evidence="1" key="1">
    <citation type="submission" date="2023-04" db="EMBL/GenBank/DDBJ databases">
        <title>Ambrosiozyma monospora NBRC 10751.</title>
        <authorList>
            <person name="Ichikawa N."/>
            <person name="Sato H."/>
            <person name="Tonouchi N."/>
        </authorList>
    </citation>
    <scope>NUCLEOTIDE SEQUENCE</scope>
    <source>
        <strain evidence="1">NBRC 10751</strain>
    </source>
</reference>
<accession>A0ACB5SR56</accession>
<gene>
    <name evidence="1" type="ORF">Amon02_000019600</name>
</gene>
<comment type="caution">
    <text evidence="1">The sequence shown here is derived from an EMBL/GenBank/DDBJ whole genome shotgun (WGS) entry which is preliminary data.</text>
</comment>
<name>A0ACB5SR56_AMBMO</name>